<dbReference type="Proteomes" id="UP001519271">
    <property type="component" value="Unassembled WGS sequence"/>
</dbReference>
<protein>
    <submittedName>
        <fullName evidence="5">ABC-2 type transport system ATP-binding protein</fullName>
    </submittedName>
</protein>
<dbReference type="InterPro" id="IPR027417">
    <property type="entry name" value="P-loop_NTPase"/>
</dbReference>
<keyword evidence="6" id="KW-1185">Reference proteome</keyword>
<feature type="domain" description="ABC transporter" evidence="4">
    <location>
        <begin position="28"/>
        <end position="261"/>
    </location>
</feature>
<accession>A0ABS4G5R2</accession>
<dbReference type="PROSITE" id="PS00211">
    <property type="entry name" value="ABC_TRANSPORTER_1"/>
    <property type="match status" value="1"/>
</dbReference>
<keyword evidence="2" id="KW-0547">Nucleotide-binding</keyword>
<dbReference type="PANTHER" id="PTHR42711">
    <property type="entry name" value="ABC TRANSPORTER ATP-BINDING PROTEIN"/>
    <property type="match status" value="1"/>
</dbReference>
<dbReference type="PANTHER" id="PTHR42711:SF1">
    <property type="entry name" value="ABC-TRANSPORT PROTEIN, ATP-BINDING COMPONENT"/>
    <property type="match status" value="1"/>
</dbReference>
<keyword evidence="1" id="KW-0813">Transport</keyword>
<name>A0ABS4G5R2_9CLOT</name>
<dbReference type="PROSITE" id="PS50893">
    <property type="entry name" value="ABC_TRANSPORTER_2"/>
    <property type="match status" value="1"/>
</dbReference>
<dbReference type="InterPro" id="IPR050763">
    <property type="entry name" value="ABC_transporter_ATP-binding"/>
</dbReference>
<evidence type="ECO:0000313" key="6">
    <source>
        <dbReference type="Proteomes" id="UP001519271"/>
    </source>
</evidence>
<dbReference type="InterPro" id="IPR003593">
    <property type="entry name" value="AAA+_ATPase"/>
</dbReference>
<dbReference type="SMART" id="SM00382">
    <property type="entry name" value="AAA"/>
    <property type="match status" value="1"/>
</dbReference>
<organism evidence="5 6">
    <name type="scientific">Youngiibacter multivorans</name>
    <dbReference type="NCBI Taxonomy" id="937251"/>
    <lineage>
        <taxon>Bacteria</taxon>
        <taxon>Bacillati</taxon>
        <taxon>Bacillota</taxon>
        <taxon>Clostridia</taxon>
        <taxon>Eubacteriales</taxon>
        <taxon>Clostridiaceae</taxon>
        <taxon>Youngiibacter</taxon>
    </lineage>
</organism>
<dbReference type="Gene3D" id="3.40.50.300">
    <property type="entry name" value="P-loop containing nucleotide triphosphate hydrolases"/>
    <property type="match status" value="1"/>
</dbReference>
<evidence type="ECO:0000256" key="2">
    <source>
        <dbReference type="ARBA" id="ARBA00022741"/>
    </source>
</evidence>
<dbReference type="GO" id="GO:0005524">
    <property type="term" value="F:ATP binding"/>
    <property type="evidence" value="ECO:0007669"/>
    <property type="project" value="UniProtKB-KW"/>
</dbReference>
<reference evidence="5 6" key="1">
    <citation type="submission" date="2021-03" db="EMBL/GenBank/DDBJ databases">
        <title>Genomic Encyclopedia of Type Strains, Phase IV (KMG-IV): sequencing the most valuable type-strain genomes for metagenomic binning, comparative biology and taxonomic classification.</title>
        <authorList>
            <person name="Goeker M."/>
        </authorList>
    </citation>
    <scope>NUCLEOTIDE SEQUENCE [LARGE SCALE GENOMIC DNA]</scope>
    <source>
        <strain evidence="5 6">DSM 6139</strain>
    </source>
</reference>
<sequence>MDTKGTMIEVSGLTKSFKSFKKEKGIKGTLKSLVSREYTSIDAVKDVSFNIRRGEIIGYIGANGAGKSTTIKMMTGILTPTEGYVKVDGRIPYEERTENARHIGVVFGQKTQLWWDLPLGETYSILKEIYEVPDDFYEEQMKYFDQVFELSTFMDKTVRTLSLGQRMRADLAASMLHNPQVLFLDEPTIGLDVVVKERIRKAIKDMNEKYGTTIVLTTHDMSDIEELCHRIIIIDKGSILYDGGIDKIRKDYGFERKITFDLRYDNEDAVIESLSSIYQTIDGSTKENLRFIVQDNQAVINFNRNEISISSIMNFVLHSFNVLDFSVQDMDIEAIVKQIYTK</sequence>
<keyword evidence="3 5" id="KW-0067">ATP-binding</keyword>
<proteinExistence type="predicted"/>
<comment type="caution">
    <text evidence="5">The sequence shown here is derived from an EMBL/GenBank/DDBJ whole genome shotgun (WGS) entry which is preliminary data.</text>
</comment>
<evidence type="ECO:0000259" key="4">
    <source>
        <dbReference type="PROSITE" id="PS50893"/>
    </source>
</evidence>
<gene>
    <name evidence="5" type="ORF">J2Z34_002387</name>
</gene>
<dbReference type="EMBL" id="JAGGKC010000020">
    <property type="protein sequence ID" value="MBP1919891.1"/>
    <property type="molecule type" value="Genomic_DNA"/>
</dbReference>
<evidence type="ECO:0000256" key="3">
    <source>
        <dbReference type="ARBA" id="ARBA00022840"/>
    </source>
</evidence>
<dbReference type="InterPro" id="IPR003439">
    <property type="entry name" value="ABC_transporter-like_ATP-bd"/>
</dbReference>
<dbReference type="InterPro" id="IPR017871">
    <property type="entry name" value="ABC_transporter-like_CS"/>
</dbReference>
<evidence type="ECO:0000313" key="5">
    <source>
        <dbReference type="EMBL" id="MBP1919891.1"/>
    </source>
</evidence>
<evidence type="ECO:0000256" key="1">
    <source>
        <dbReference type="ARBA" id="ARBA00022448"/>
    </source>
</evidence>
<dbReference type="SUPFAM" id="SSF52540">
    <property type="entry name" value="P-loop containing nucleoside triphosphate hydrolases"/>
    <property type="match status" value="1"/>
</dbReference>
<dbReference type="Pfam" id="PF00005">
    <property type="entry name" value="ABC_tran"/>
    <property type="match status" value="1"/>
</dbReference>